<dbReference type="EMBL" id="FZMP01000090">
    <property type="protein sequence ID" value="SNQ60372.1"/>
    <property type="molecule type" value="Genomic_DNA"/>
</dbReference>
<evidence type="ECO:0000313" key="2">
    <source>
        <dbReference type="Proteomes" id="UP000218615"/>
    </source>
</evidence>
<organism evidence="1 2">
    <name type="scientific">Candidatus Methanoperedens nitratireducens</name>
    <dbReference type="NCBI Taxonomy" id="1392998"/>
    <lineage>
        <taxon>Archaea</taxon>
        <taxon>Methanobacteriati</taxon>
        <taxon>Methanobacteriota</taxon>
        <taxon>Stenosarchaea group</taxon>
        <taxon>Methanomicrobia</taxon>
        <taxon>Methanosarcinales</taxon>
        <taxon>ANME-2 cluster</taxon>
        <taxon>Candidatus Methanoperedentaceae</taxon>
        <taxon>Candidatus Methanoperedens</taxon>
    </lineage>
</organism>
<sequence length="74" mass="8631">MTFDFFQRAYLAVLKLRGGLVQVNDTMQQTIPIGFSINRELLKILDTKRGRIPRSTYVCDLLREHFGIPLKLTY</sequence>
<proteinExistence type="predicted"/>
<reference evidence="2" key="1">
    <citation type="submission" date="2017-06" db="EMBL/GenBank/DDBJ databases">
        <authorList>
            <person name="Cremers G."/>
        </authorList>
    </citation>
    <scope>NUCLEOTIDE SEQUENCE [LARGE SCALE GENOMIC DNA]</scope>
</reference>
<protein>
    <submittedName>
        <fullName evidence="1">Uncharacterized protein</fullName>
    </submittedName>
</protein>
<keyword evidence="2" id="KW-1185">Reference proteome</keyword>
<dbReference type="AlphaFoldDB" id="A0A284VMA0"/>
<evidence type="ECO:0000313" key="1">
    <source>
        <dbReference type="EMBL" id="SNQ60372.1"/>
    </source>
</evidence>
<name>A0A284VMA0_9EURY</name>
<accession>A0A284VMA0</accession>
<dbReference type="Proteomes" id="UP000218615">
    <property type="component" value="Unassembled WGS sequence"/>
</dbReference>
<gene>
    <name evidence="1" type="ORF">MNV_180004</name>
</gene>